<dbReference type="Gene3D" id="3.50.50.60">
    <property type="entry name" value="FAD/NAD(P)-binding domain"/>
    <property type="match status" value="1"/>
</dbReference>
<dbReference type="Pfam" id="PF00890">
    <property type="entry name" value="FAD_binding_2"/>
    <property type="match status" value="1"/>
</dbReference>
<feature type="domain" description="FAD-dependent oxidoreductase 2 FAD-binding" evidence="5">
    <location>
        <begin position="8"/>
        <end position="93"/>
    </location>
</feature>
<accession>A0A382UNU4</accession>
<evidence type="ECO:0000256" key="3">
    <source>
        <dbReference type="ARBA" id="ARBA00022827"/>
    </source>
</evidence>
<dbReference type="SUPFAM" id="SSF51905">
    <property type="entry name" value="FAD/NAD(P)-binding domain"/>
    <property type="match status" value="1"/>
</dbReference>
<name>A0A382UNU4_9ZZZZ</name>
<dbReference type="PANTHER" id="PTHR42716">
    <property type="entry name" value="L-ASPARTATE OXIDASE"/>
    <property type="match status" value="1"/>
</dbReference>
<sequence>MPNKNQFDVLIIGSGAAGLMSAIQLTDKLSIAVIAKDKILEGSSYYAQGGISAVLDPEDNFESHISDTINTGLNLGNEDRIRFMVEQSPIAIAD</sequence>
<dbReference type="AlphaFoldDB" id="A0A382UNU4"/>
<dbReference type="InterPro" id="IPR003953">
    <property type="entry name" value="FAD-dep_OxRdtase_2_FAD-bd"/>
</dbReference>
<keyword evidence="2" id="KW-0285">Flavoprotein</keyword>
<protein>
    <recommendedName>
        <fullName evidence="5">FAD-dependent oxidoreductase 2 FAD-binding domain-containing protein</fullName>
    </recommendedName>
</protein>
<feature type="non-terminal residue" evidence="6">
    <location>
        <position position="94"/>
    </location>
</feature>
<proteinExistence type="predicted"/>
<evidence type="ECO:0000259" key="5">
    <source>
        <dbReference type="Pfam" id="PF00890"/>
    </source>
</evidence>
<dbReference type="GO" id="GO:0008734">
    <property type="term" value="F:L-aspartate oxidase activity"/>
    <property type="evidence" value="ECO:0007669"/>
    <property type="project" value="InterPro"/>
</dbReference>
<comment type="cofactor">
    <cofactor evidence="1">
        <name>FAD</name>
        <dbReference type="ChEBI" id="CHEBI:57692"/>
    </cofactor>
</comment>
<dbReference type="InterPro" id="IPR036188">
    <property type="entry name" value="FAD/NAD-bd_sf"/>
</dbReference>
<gene>
    <name evidence="6" type="ORF">METZ01_LOCUS388611</name>
</gene>
<dbReference type="PANTHER" id="PTHR42716:SF2">
    <property type="entry name" value="L-ASPARTATE OXIDASE, CHLOROPLASTIC"/>
    <property type="match status" value="1"/>
</dbReference>
<keyword evidence="3" id="KW-0274">FAD</keyword>
<organism evidence="6">
    <name type="scientific">marine metagenome</name>
    <dbReference type="NCBI Taxonomy" id="408172"/>
    <lineage>
        <taxon>unclassified sequences</taxon>
        <taxon>metagenomes</taxon>
        <taxon>ecological metagenomes</taxon>
    </lineage>
</organism>
<evidence type="ECO:0000256" key="4">
    <source>
        <dbReference type="ARBA" id="ARBA00023002"/>
    </source>
</evidence>
<evidence type="ECO:0000256" key="2">
    <source>
        <dbReference type="ARBA" id="ARBA00022630"/>
    </source>
</evidence>
<reference evidence="6" key="1">
    <citation type="submission" date="2018-05" db="EMBL/GenBank/DDBJ databases">
        <authorList>
            <person name="Lanie J.A."/>
            <person name="Ng W.-L."/>
            <person name="Kazmierczak K.M."/>
            <person name="Andrzejewski T.M."/>
            <person name="Davidsen T.M."/>
            <person name="Wayne K.J."/>
            <person name="Tettelin H."/>
            <person name="Glass J.I."/>
            <person name="Rusch D."/>
            <person name="Podicherti R."/>
            <person name="Tsui H.-C.T."/>
            <person name="Winkler M.E."/>
        </authorList>
    </citation>
    <scope>NUCLEOTIDE SEQUENCE</scope>
</reference>
<keyword evidence="4" id="KW-0560">Oxidoreductase</keyword>
<evidence type="ECO:0000256" key="1">
    <source>
        <dbReference type="ARBA" id="ARBA00001974"/>
    </source>
</evidence>
<dbReference type="InterPro" id="IPR005288">
    <property type="entry name" value="NadB"/>
</dbReference>
<dbReference type="EMBL" id="UINC01145553">
    <property type="protein sequence ID" value="SVD35757.1"/>
    <property type="molecule type" value="Genomic_DNA"/>
</dbReference>
<evidence type="ECO:0000313" key="6">
    <source>
        <dbReference type="EMBL" id="SVD35757.1"/>
    </source>
</evidence>
<dbReference type="GO" id="GO:0034628">
    <property type="term" value="P:'de novo' NAD+ biosynthetic process from L-aspartate"/>
    <property type="evidence" value="ECO:0007669"/>
    <property type="project" value="TreeGrafter"/>
</dbReference>